<dbReference type="SUPFAM" id="SSF47090">
    <property type="entry name" value="PGBD-like"/>
    <property type="match status" value="1"/>
</dbReference>
<organism evidence="4 5">
    <name type="scientific">Methylobacterium brachiatum</name>
    <dbReference type="NCBI Taxonomy" id="269660"/>
    <lineage>
        <taxon>Bacteria</taxon>
        <taxon>Pseudomonadati</taxon>
        <taxon>Pseudomonadota</taxon>
        <taxon>Alphaproteobacteria</taxon>
        <taxon>Hyphomicrobiales</taxon>
        <taxon>Methylobacteriaceae</taxon>
        <taxon>Methylobacterium</taxon>
    </lineage>
</organism>
<evidence type="ECO:0000256" key="2">
    <source>
        <dbReference type="SAM" id="SignalP"/>
    </source>
</evidence>
<comment type="caution">
    <text evidence="4">The sequence shown here is derived from an EMBL/GenBank/DDBJ whole genome shotgun (WGS) entry which is preliminary data.</text>
</comment>
<sequence>MARGGLRGFLLLAALAASVGPAGAQITPLDIFGGLLGAAQAQAARDARARLPNADRSCLDRALARRNADIAGLIQRGIGPDDNRLGGFVTECRRFTEPNLRRGFSCTAPDENGWSVTTTCNQSFAYRDGNNRVLAVEPSEAIDLHFSGTRIIVADVETGEARALRQARAEAQGRAEQLQVLKGSLANYLRDPSPVVRAEVARLQGRIEQQLAARTGPSAPDTDAINREIGSLGALSQAETLRISALDRMGGLRAQAEARTRPDAPEGLRKRLSDLRKDAAAVSEPPRPLAPPKTPTAARDLGPSFDCERANTPLPILICEDSGLRRVDLEMARAFYALRHLKPDAGAELKAESNDLVKRTLETCRIPESGKVTASLRARAVPCIAATYQRQKDAWAARVGRDGPASARQEIDRSIDEHVRLQEGLRDAGYLPADATADGVYGGVTRRAIVAFAEAAGLSGDGFLGNGIAAKLGRTTTPAPSAILATDPGLPARIDAVARRYETYLADLGVEERDRSARLQAQRQLDEQRKRVQALLNGPMPEDLRPELAVLLQQADAAPPRDLPRIAATIQQRFTQIEPRVREAEAIQRAVTDKNRFLVEGESGDLLLLYNSSPRAAAVVRGLDGNLVFDPERTVACAVPEAPADRIALEQLVAKARSLGAPVKDALAPCTTAQHQSADLLVFERGALRAQAGLFGTIASAVDTGVFTLGGTVPKSDIEAARQAEGIRATEAETKVARGTSDGLAVLAFGPGSRTICRIAAGDKALHDQLLQPHEGLLRAELRGATTHVTASADGAFLSIKRGQCGAVYGTAKDLAVLVKGLARDGVTFRYLPIWIAPEAVAKAQVALTEQDAAQRRDREQDARRREQEAAERSRTALIERLKRDQNEAEVTQRGGIPQDLQTFLSGFVAEVAAIAPETPDTRLKELAEAYAGKRGRIDEAARLARAVTAKSRFLMEGDRGDLIILYNDSGKAPSVVRNLRGELVFEDGRAAACLYHAPLSDVFLNRQIRDRSAMLGARPDLPLAACGANDLAKQDLIFAERERLLREPVDRVITLVDAVNGNLFARLDIVEASALATAKQAEAARANEVEARVRGRTGDGFGVMVASNASSVLCQVTAQDAEAHAAILARLNDRIGDELPGRPVVTPTSADGAFIAVKRGACGAVYAATADLAALDEAMNRDSLPHRYLPLWIEPSEVAQTRDTIEQDKTRTAEQQFKRQRELEERKKLDQIKANEDGIRRAAQEQALRAQYGERARFFEQTLGEAARAFATGVQPAAFMDLHPRLARHYQAQRDDRWEFMSAETHVLDYGTAVYKDRPLETALATTRIKMRNRIKGEYQDVCYVTGFVNDAEFNVTREPFGELCDEAGPKLARYKQGARFTSRWIVP</sequence>
<name>A0AAJ1TSZ3_9HYPH</name>
<dbReference type="Proteomes" id="UP001223420">
    <property type="component" value="Unassembled WGS sequence"/>
</dbReference>
<proteinExistence type="predicted"/>
<evidence type="ECO:0000313" key="5">
    <source>
        <dbReference type="Proteomes" id="UP001223420"/>
    </source>
</evidence>
<gene>
    <name evidence="4" type="ORF">QO001_005538</name>
</gene>
<reference evidence="4" key="1">
    <citation type="submission" date="2023-07" db="EMBL/GenBank/DDBJ databases">
        <title>Genomic Encyclopedia of Type Strains, Phase IV (KMG-IV): sequencing the most valuable type-strain genomes for metagenomic binning, comparative biology and taxonomic classification.</title>
        <authorList>
            <person name="Goeker M."/>
        </authorList>
    </citation>
    <scope>NUCLEOTIDE SEQUENCE</scope>
    <source>
        <strain evidence="4">DSM 19569</strain>
    </source>
</reference>
<dbReference type="Pfam" id="PF01471">
    <property type="entry name" value="PG_binding_1"/>
    <property type="match status" value="1"/>
</dbReference>
<dbReference type="EMBL" id="JAUSWL010000015">
    <property type="protein sequence ID" value="MDQ0546586.1"/>
    <property type="molecule type" value="Genomic_DNA"/>
</dbReference>
<evidence type="ECO:0000259" key="3">
    <source>
        <dbReference type="Pfam" id="PF01471"/>
    </source>
</evidence>
<dbReference type="Gene3D" id="1.10.101.10">
    <property type="entry name" value="PGBD-like superfamily/PGBD"/>
    <property type="match status" value="1"/>
</dbReference>
<dbReference type="InterPro" id="IPR002477">
    <property type="entry name" value="Peptidoglycan-bd-like"/>
</dbReference>
<feature type="domain" description="Peptidoglycan binding-like" evidence="3">
    <location>
        <begin position="420"/>
        <end position="472"/>
    </location>
</feature>
<feature type="region of interest" description="Disordered" evidence="1">
    <location>
        <begin position="277"/>
        <end position="298"/>
    </location>
</feature>
<dbReference type="InterPro" id="IPR036366">
    <property type="entry name" value="PGBDSf"/>
</dbReference>
<evidence type="ECO:0000256" key="1">
    <source>
        <dbReference type="SAM" id="MobiDB-lite"/>
    </source>
</evidence>
<feature type="compositionally biased region" description="Pro residues" evidence="1">
    <location>
        <begin position="285"/>
        <end position="294"/>
    </location>
</feature>
<protein>
    <recommendedName>
        <fullName evidence="3">Peptidoglycan binding-like domain-containing protein</fullName>
    </recommendedName>
</protein>
<feature type="region of interest" description="Disordered" evidence="1">
    <location>
        <begin position="853"/>
        <end position="875"/>
    </location>
</feature>
<keyword evidence="2" id="KW-0732">Signal</keyword>
<dbReference type="InterPro" id="IPR036365">
    <property type="entry name" value="PGBD-like_sf"/>
</dbReference>
<dbReference type="RefSeq" id="WP_230367848.1">
    <property type="nucleotide sequence ID" value="NZ_JAJALK010000016.1"/>
</dbReference>
<feature type="signal peptide" evidence="2">
    <location>
        <begin position="1"/>
        <end position="24"/>
    </location>
</feature>
<accession>A0AAJ1TSZ3</accession>
<evidence type="ECO:0000313" key="4">
    <source>
        <dbReference type="EMBL" id="MDQ0546586.1"/>
    </source>
</evidence>
<feature type="chain" id="PRO_5042592294" description="Peptidoglycan binding-like domain-containing protein" evidence="2">
    <location>
        <begin position="25"/>
        <end position="1389"/>
    </location>
</feature>